<keyword evidence="4" id="KW-0963">Cytoplasm</keyword>
<feature type="compositionally biased region" description="Acidic residues" evidence="9">
    <location>
        <begin position="195"/>
        <end position="204"/>
    </location>
</feature>
<evidence type="ECO:0000256" key="3">
    <source>
        <dbReference type="ARBA" id="ARBA00008726"/>
    </source>
</evidence>
<evidence type="ECO:0000256" key="7">
    <source>
        <dbReference type="ARBA" id="ARBA00023242"/>
    </source>
</evidence>
<evidence type="ECO:0000256" key="5">
    <source>
        <dbReference type="ARBA" id="ARBA00022664"/>
    </source>
</evidence>
<evidence type="ECO:0000256" key="4">
    <source>
        <dbReference type="ARBA" id="ARBA00022490"/>
    </source>
</evidence>
<dbReference type="EMBL" id="BMAV01015450">
    <property type="protein sequence ID" value="GFY64877.1"/>
    <property type="molecule type" value="Genomic_DNA"/>
</dbReference>
<feature type="domain" description="SDE2-like" evidence="11">
    <location>
        <begin position="69"/>
        <end position="165"/>
    </location>
</feature>
<keyword evidence="6" id="KW-0508">mRNA splicing</keyword>
<dbReference type="GO" id="GO:0005634">
    <property type="term" value="C:nucleus"/>
    <property type="evidence" value="ECO:0007669"/>
    <property type="project" value="UniProtKB-SubCell"/>
</dbReference>
<keyword evidence="13" id="KW-1185">Reference proteome</keyword>
<dbReference type="OrthoDB" id="547031at2759"/>
<protein>
    <submittedName>
        <fullName evidence="12">Replication stress response regulator SDE2</fullName>
    </submittedName>
</protein>
<evidence type="ECO:0000256" key="1">
    <source>
        <dbReference type="ARBA" id="ARBA00004123"/>
    </source>
</evidence>
<comment type="caution">
    <text evidence="12">The sequence shown here is derived from an EMBL/GenBank/DDBJ whole genome shotgun (WGS) entry which is preliminary data.</text>
</comment>
<dbReference type="InterPro" id="IPR053822">
    <property type="entry name" value="SDE2-like_dom"/>
</dbReference>
<evidence type="ECO:0000256" key="9">
    <source>
        <dbReference type="SAM" id="MobiDB-lite"/>
    </source>
</evidence>
<evidence type="ECO:0000256" key="8">
    <source>
        <dbReference type="ARBA" id="ARBA00023306"/>
    </source>
</evidence>
<evidence type="ECO:0000259" key="11">
    <source>
        <dbReference type="Pfam" id="PF22782"/>
    </source>
</evidence>
<evidence type="ECO:0000313" key="13">
    <source>
        <dbReference type="Proteomes" id="UP000886998"/>
    </source>
</evidence>
<keyword evidence="5" id="KW-0507">mRNA processing</keyword>
<dbReference type="AlphaFoldDB" id="A0A8X6Y602"/>
<feature type="compositionally biased region" description="Low complexity" evidence="9">
    <location>
        <begin position="205"/>
        <end position="218"/>
    </location>
</feature>
<dbReference type="GO" id="GO:0006397">
    <property type="term" value="P:mRNA processing"/>
    <property type="evidence" value="ECO:0007669"/>
    <property type="project" value="UniProtKB-KW"/>
</dbReference>
<dbReference type="GO" id="GO:0008380">
    <property type="term" value="P:RNA splicing"/>
    <property type="evidence" value="ECO:0007669"/>
    <property type="project" value="UniProtKB-KW"/>
</dbReference>
<evidence type="ECO:0000256" key="6">
    <source>
        <dbReference type="ARBA" id="ARBA00023187"/>
    </source>
</evidence>
<reference evidence="12" key="1">
    <citation type="submission" date="2020-08" db="EMBL/GenBank/DDBJ databases">
        <title>Multicomponent nature underlies the extraordinary mechanical properties of spider dragline silk.</title>
        <authorList>
            <person name="Kono N."/>
            <person name="Nakamura H."/>
            <person name="Mori M."/>
            <person name="Yoshida Y."/>
            <person name="Ohtoshi R."/>
            <person name="Malay A.D."/>
            <person name="Moran D.A.P."/>
            <person name="Tomita M."/>
            <person name="Numata K."/>
            <person name="Arakawa K."/>
        </authorList>
    </citation>
    <scope>NUCLEOTIDE SEQUENCE</scope>
</reference>
<feature type="region of interest" description="Disordered" evidence="9">
    <location>
        <begin position="169"/>
        <end position="235"/>
    </location>
</feature>
<gene>
    <name evidence="12" type="primary">SDE2</name>
    <name evidence="12" type="ORF">TNIN_253391</name>
</gene>
<organism evidence="12 13">
    <name type="scientific">Trichonephila inaurata madagascariensis</name>
    <dbReference type="NCBI Taxonomy" id="2747483"/>
    <lineage>
        <taxon>Eukaryota</taxon>
        <taxon>Metazoa</taxon>
        <taxon>Ecdysozoa</taxon>
        <taxon>Arthropoda</taxon>
        <taxon>Chelicerata</taxon>
        <taxon>Arachnida</taxon>
        <taxon>Araneae</taxon>
        <taxon>Araneomorphae</taxon>
        <taxon>Entelegynae</taxon>
        <taxon>Araneoidea</taxon>
        <taxon>Nephilidae</taxon>
        <taxon>Trichonephila</taxon>
        <taxon>Trichonephila inaurata</taxon>
    </lineage>
</organism>
<proteinExistence type="inferred from homology"/>
<sequence>MVILRLPFERSVKCVYFGNNTVKFEDICHHLISNFSINDFVLYYNGKQLYESQVVPEDATIHVTFSLPGGKGGFGSMLRAIGAQIEKTTNREACRDLSGRRLRDINEEQRLKKWIAKEAEREAEKVRRRKQRIERLKSQPKHNFVDFEYEKEISQLPERIDDALSEGIQKASKRPTEIGACSSQPSKKKRLWMDDLSESSDSDSQEASSSSENGSSRDNIQTSKSEESDYSENSNLSEMKPLDAEEHKLGNDSSSNLEKEQTSIKDIAIEEHPSTSCSTEEQCSSLTTDEQKETMLDKNTNIIYKSNVDGASTTIKEENSVKTSKILVDSKDISTSAADNVLNEDVDLLSFQSASELESLGLDRLKAALMARGLKCGGTLSDRAQRLWRIRGLQPSEYPSNLLAKKK</sequence>
<evidence type="ECO:0000313" key="12">
    <source>
        <dbReference type="EMBL" id="GFY64877.1"/>
    </source>
</evidence>
<dbReference type="Pfam" id="PF13297">
    <property type="entry name" value="SDE2_2C"/>
    <property type="match status" value="1"/>
</dbReference>
<dbReference type="GO" id="GO:0005737">
    <property type="term" value="C:cytoplasm"/>
    <property type="evidence" value="ECO:0007669"/>
    <property type="project" value="UniProtKB-SubCell"/>
</dbReference>
<accession>A0A8X6Y602</accession>
<name>A0A8X6Y602_9ARAC</name>
<comment type="similarity">
    <text evidence="3">Belongs to the SDE2 family.</text>
</comment>
<comment type="subcellular location">
    <subcellularLocation>
        <location evidence="2">Cytoplasm</location>
    </subcellularLocation>
    <subcellularLocation>
        <location evidence="1">Nucleus</location>
    </subcellularLocation>
</comment>
<keyword evidence="8" id="KW-0131">Cell cycle</keyword>
<dbReference type="Pfam" id="PF22782">
    <property type="entry name" value="SDE2"/>
    <property type="match status" value="1"/>
</dbReference>
<dbReference type="InterPro" id="IPR025086">
    <property type="entry name" value="SDE2/SF3A3_SAP"/>
</dbReference>
<dbReference type="PANTHER" id="PTHR12786">
    <property type="entry name" value="SPLICING FACTOR SF3A-RELATED"/>
    <property type="match status" value="1"/>
</dbReference>
<dbReference type="Proteomes" id="UP000886998">
    <property type="component" value="Unassembled WGS sequence"/>
</dbReference>
<keyword evidence="7" id="KW-0539">Nucleus</keyword>
<dbReference type="PANTHER" id="PTHR12786:SF1">
    <property type="entry name" value="SPLICING REGULATOR SDE2"/>
    <property type="match status" value="1"/>
</dbReference>
<dbReference type="InterPro" id="IPR051421">
    <property type="entry name" value="RNA_Proc_DNA_Dmg_Regulator"/>
</dbReference>
<evidence type="ECO:0000256" key="2">
    <source>
        <dbReference type="ARBA" id="ARBA00004496"/>
    </source>
</evidence>
<feature type="domain" description="SDE2/SF3A3 SAP" evidence="10">
    <location>
        <begin position="335"/>
        <end position="405"/>
    </location>
</feature>
<evidence type="ECO:0000259" key="10">
    <source>
        <dbReference type="Pfam" id="PF13297"/>
    </source>
</evidence>